<comment type="subcellular location">
    <subcellularLocation>
        <location evidence="1">Membrane</location>
        <topology evidence="1">Multi-pass membrane protein</topology>
    </subcellularLocation>
</comment>
<dbReference type="InterPro" id="IPR030417">
    <property type="entry name" value="MS4A"/>
</dbReference>
<dbReference type="GeneTree" id="ENSGT00940000162443"/>
<dbReference type="InParanoid" id="I3M7K2"/>
<name>I3M7K2_ICTTR</name>
<reference evidence="8" key="3">
    <citation type="submission" date="2025-09" db="UniProtKB">
        <authorList>
            <consortium name="Ensembl"/>
        </authorList>
    </citation>
    <scope>IDENTIFICATION</scope>
</reference>
<feature type="transmembrane region" description="Helical" evidence="7">
    <location>
        <begin position="157"/>
        <end position="176"/>
    </location>
</feature>
<dbReference type="PANTHER" id="PTHR23320">
    <property type="entry name" value="MEMBRANE-SPANNING 4-DOMAINS SUBFAMILY A MS4A -RELATED"/>
    <property type="match status" value="1"/>
</dbReference>
<reference evidence="8" key="2">
    <citation type="submission" date="2025-08" db="UniProtKB">
        <authorList>
            <consortium name="Ensembl"/>
        </authorList>
    </citation>
    <scope>IDENTIFICATION</scope>
</reference>
<feature type="region of interest" description="Disordered" evidence="6">
    <location>
        <begin position="1"/>
        <end position="43"/>
    </location>
</feature>
<feature type="compositionally biased region" description="Low complexity" evidence="6">
    <location>
        <begin position="20"/>
        <end position="34"/>
    </location>
</feature>
<dbReference type="Ensembl" id="ENSSTOT00000006267.3">
    <property type="protein sequence ID" value="ENSSTOP00000005604.3"/>
    <property type="gene ID" value="ENSSTOG00000006277.3"/>
</dbReference>
<gene>
    <name evidence="8" type="primary">MS4A12</name>
</gene>
<feature type="transmembrane region" description="Helical" evidence="7">
    <location>
        <begin position="86"/>
        <end position="106"/>
    </location>
</feature>
<dbReference type="PANTHER" id="PTHR23320:SF72">
    <property type="entry name" value="MEMBRANE-SPANNING 4-DOMAINS SUBFAMILY A MEMBER 12"/>
    <property type="match status" value="1"/>
</dbReference>
<evidence type="ECO:0000256" key="4">
    <source>
        <dbReference type="ARBA" id="ARBA00022989"/>
    </source>
</evidence>
<reference evidence="9" key="1">
    <citation type="submission" date="2011-11" db="EMBL/GenBank/DDBJ databases">
        <title>The Draft Genome of Spermophilus tridecemlineatus.</title>
        <authorList>
            <consortium name="The Broad Institute Genome Assembly &amp; Analysis Group"/>
            <consortium name="Computational R&amp;D Group"/>
            <consortium name="and Sequencing Platform"/>
            <person name="Di Palma F."/>
            <person name="Alfoldi J."/>
            <person name="Johnson J."/>
            <person name="Berlin A."/>
            <person name="Gnerre S."/>
            <person name="Jaffe D."/>
            <person name="MacCallum I."/>
            <person name="Young S."/>
            <person name="Walker B.J."/>
            <person name="Lindblad-Toh K."/>
        </authorList>
    </citation>
    <scope>NUCLEOTIDE SEQUENCE [LARGE SCALE GENOMIC DNA]</scope>
</reference>
<dbReference type="AlphaFoldDB" id="I3M7K2"/>
<dbReference type="InterPro" id="IPR007237">
    <property type="entry name" value="CD20-like"/>
</dbReference>
<feature type="region of interest" description="Disordered" evidence="6">
    <location>
        <begin position="244"/>
        <end position="263"/>
    </location>
</feature>
<evidence type="ECO:0000313" key="9">
    <source>
        <dbReference type="Proteomes" id="UP000005215"/>
    </source>
</evidence>
<dbReference type="STRING" id="43179.ENSSTOP00000005604"/>
<dbReference type="GO" id="GO:0005886">
    <property type="term" value="C:plasma membrane"/>
    <property type="evidence" value="ECO:0007669"/>
    <property type="project" value="TreeGrafter"/>
</dbReference>
<sequence length="263" mass="27871">MSFQVTMYPGARETTPNPYPSSSYGSPGSQQHPSPINPGNQAQGGQPYFVASPGIIPSNQLGQGNVQMISPATGTAPTNFKESKTLGGIQIVIGSMHIGFGIILGLLSYSTTQYLGFGSFTFISGYPFWGGICFIISGSLSITTFKEFSPCLIKSSLGMNIVSSIFSLIGAILLLLDLCINGLASQAYWAVISGKGISAMLMIFSLLEFCITCATAHFAKQMVTNTSGVSWVSSFCVCKQPVTQESSSAPPRNDGYPVYAPKY</sequence>
<evidence type="ECO:0000256" key="3">
    <source>
        <dbReference type="ARBA" id="ARBA00022692"/>
    </source>
</evidence>
<comment type="similarity">
    <text evidence="2">Belongs to the MS4A family.</text>
</comment>
<dbReference type="Proteomes" id="UP000005215">
    <property type="component" value="Unassembled WGS sequence"/>
</dbReference>
<evidence type="ECO:0000313" key="8">
    <source>
        <dbReference type="Ensembl" id="ENSSTOP00000005604.3"/>
    </source>
</evidence>
<feature type="transmembrane region" description="Helical" evidence="7">
    <location>
        <begin position="126"/>
        <end position="145"/>
    </location>
</feature>
<dbReference type="EMBL" id="AGTP01066834">
    <property type="status" value="NOT_ANNOTATED_CDS"/>
    <property type="molecule type" value="Genomic_DNA"/>
</dbReference>
<dbReference type="HOGENOM" id="CLU_091032_0_0_1"/>
<evidence type="ECO:0000256" key="5">
    <source>
        <dbReference type="ARBA" id="ARBA00023136"/>
    </source>
</evidence>
<keyword evidence="9" id="KW-1185">Reference proteome</keyword>
<dbReference type="FunCoup" id="I3M7K2">
    <property type="interactions" value="367"/>
</dbReference>
<dbReference type="GO" id="GO:0007166">
    <property type="term" value="P:cell surface receptor signaling pathway"/>
    <property type="evidence" value="ECO:0007669"/>
    <property type="project" value="TreeGrafter"/>
</dbReference>
<evidence type="ECO:0000256" key="6">
    <source>
        <dbReference type="SAM" id="MobiDB-lite"/>
    </source>
</evidence>
<evidence type="ECO:0000256" key="1">
    <source>
        <dbReference type="ARBA" id="ARBA00004141"/>
    </source>
</evidence>
<keyword evidence="4 7" id="KW-1133">Transmembrane helix</keyword>
<organism evidence="8 9">
    <name type="scientific">Ictidomys tridecemlineatus</name>
    <name type="common">Thirteen-lined ground squirrel</name>
    <name type="synonym">Spermophilus tridecemlineatus</name>
    <dbReference type="NCBI Taxonomy" id="43179"/>
    <lineage>
        <taxon>Eukaryota</taxon>
        <taxon>Metazoa</taxon>
        <taxon>Chordata</taxon>
        <taxon>Craniata</taxon>
        <taxon>Vertebrata</taxon>
        <taxon>Euteleostomi</taxon>
        <taxon>Mammalia</taxon>
        <taxon>Eutheria</taxon>
        <taxon>Euarchontoglires</taxon>
        <taxon>Glires</taxon>
        <taxon>Rodentia</taxon>
        <taxon>Sciuromorpha</taxon>
        <taxon>Sciuridae</taxon>
        <taxon>Xerinae</taxon>
        <taxon>Marmotini</taxon>
        <taxon>Ictidomys</taxon>
    </lineage>
</organism>
<evidence type="ECO:0000256" key="7">
    <source>
        <dbReference type="SAM" id="Phobius"/>
    </source>
</evidence>
<keyword evidence="3 7" id="KW-0812">Transmembrane</keyword>
<dbReference type="eggNOG" id="ENOG502S2RH">
    <property type="taxonomic scope" value="Eukaryota"/>
</dbReference>
<protein>
    <submittedName>
        <fullName evidence="8">Membrane spanning 4-domains A12</fullName>
    </submittedName>
</protein>
<feature type="transmembrane region" description="Helical" evidence="7">
    <location>
        <begin position="196"/>
        <end position="219"/>
    </location>
</feature>
<keyword evidence="5 7" id="KW-0472">Membrane</keyword>
<accession>I3M7K2</accession>
<dbReference type="Pfam" id="PF04103">
    <property type="entry name" value="CD20"/>
    <property type="match status" value="1"/>
</dbReference>
<dbReference type="EMBL" id="AGTP01066835">
    <property type="status" value="NOT_ANNOTATED_CDS"/>
    <property type="molecule type" value="Genomic_DNA"/>
</dbReference>
<proteinExistence type="inferred from homology"/>
<evidence type="ECO:0000256" key="2">
    <source>
        <dbReference type="ARBA" id="ARBA00009565"/>
    </source>
</evidence>